<evidence type="ECO:0000256" key="1">
    <source>
        <dbReference type="SAM" id="MobiDB-lite"/>
    </source>
</evidence>
<gene>
    <name evidence="2" type="ORF">Cgig2_002291</name>
</gene>
<dbReference type="EMBL" id="JAKOGI010000021">
    <property type="protein sequence ID" value="KAJ8449494.1"/>
    <property type="molecule type" value="Genomic_DNA"/>
</dbReference>
<evidence type="ECO:0000313" key="2">
    <source>
        <dbReference type="EMBL" id="KAJ8449494.1"/>
    </source>
</evidence>
<dbReference type="AlphaFoldDB" id="A0A9Q1KTP4"/>
<evidence type="ECO:0000313" key="3">
    <source>
        <dbReference type="Proteomes" id="UP001153076"/>
    </source>
</evidence>
<organism evidence="2 3">
    <name type="scientific">Carnegiea gigantea</name>
    <dbReference type="NCBI Taxonomy" id="171969"/>
    <lineage>
        <taxon>Eukaryota</taxon>
        <taxon>Viridiplantae</taxon>
        <taxon>Streptophyta</taxon>
        <taxon>Embryophyta</taxon>
        <taxon>Tracheophyta</taxon>
        <taxon>Spermatophyta</taxon>
        <taxon>Magnoliopsida</taxon>
        <taxon>eudicotyledons</taxon>
        <taxon>Gunneridae</taxon>
        <taxon>Pentapetalae</taxon>
        <taxon>Caryophyllales</taxon>
        <taxon>Cactineae</taxon>
        <taxon>Cactaceae</taxon>
        <taxon>Cactoideae</taxon>
        <taxon>Echinocereeae</taxon>
        <taxon>Carnegiea</taxon>
    </lineage>
</organism>
<accession>A0A9Q1KTP4</accession>
<comment type="caution">
    <text evidence="2">The sequence shown here is derived from an EMBL/GenBank/DDBJ whole genome shotgun (WGS) entry which is preliminary data.</text>
</comment>
<protein>
    <submittedName>
        <fullName evidence="2">Uncharacterized protein</fullName>
    </submittedName>
</protein>
<name>A0A9Q1KTP4_9CARY</name>
<reference evidence="2" key="1">
    <citation type="submission" date="2022-04" db="EMBL/GenBank/DDBJ databases">
        <title>Carnegiea gigantea Genome sequencing and assembly v2.</title>
        <authorList>
            <person name="Copetti D."/>
            <person name="Sanderson M.J."/>
            <person name="Burquez A."/>
            <person name="Wojciechowski M.F."/>
        </authorList>
    </citation>
    <scope>NUCLEOTIDE SEQUENCE</scope>
    <source>
        <strain evidence="2">SGP5-SGP5p</strain>
        <tissue evidence="2">Aerial part</tissue>
    </source>
</reference>
<feature type="compositionally biased region" description="Low complexity" evidence="1">
    <location>
        <begin position="77"/>
        <end position="90"/>
    </location>
</feature>
<keyword evidence="3" id="KW-1185">Reference proteome</keyword>
<feature type="compositionally biased region" description="Basic and acidic residues" evidence="1">
    <location>
        <begin position="52"/>
        <end position="66"/>
    </location>
</feature>
<dbReference type="Proteomes" id="UP001153076">
    <property type="component" value="Unassembled WGS sequence"/>
</dbReference>
<feature type="region of interest" description="Disordered" evidence="1">
    <location>
        <begin position="52"/>
        <end position="94"/>
    </location>
</feature>
<sequence>MLLNEVERLGVLQGQPLLSSVGAPSNRGSGYLVTGSIKPDSAQRAVLGKIREPVDRKEARSGERQMRTRPLRKRPPLRMLLSRSSPNSSSINTTSFSHIRHSSVHLFEGVVENIGRAVSVTVSLVIMAFPPIHNTREMANYVRKTFIWHWRSASRLPHPLPEDSHILCPCFSLAEAESAVAEFELPEIVQARFYVMLLTKQSSWVWLTSIRPRV</sequence>
<feature type="compositionally biased region" description="Basic residues" evidence="1">
    <location>
        <begin position="67"/>
        <end position="76"/>
    </location>
</feature>
<proteinExistence type="predicted"/>